<dbReference type="AlphaFoldDB" id="W1P3H0"/>
<evidence type="ECO:0000313" key="2">
    <source>
        <dbReference type="EMBL" id="ERN04412.1"/>
    </source>
</evidence>
<sequence>MLDEKTETTPSSFEGASASCGSHAKTISKEEEKEEWDDVRCTVCLEHPHNAVLLLCSSHERGCRPYMCDTSYRHSNCLDRFHKAFSSDTPSPSPSPICLDQLFCPLCRGHIKGWGVVEKARSCLDAKLRGCANESCGFRGSYEDLRVHARAVHPLVRPSEVDPERERIWRSLEHHHNLNDVLSTIMPGATMLGDYVIEGGAESEEDLMDFPGDEGNGWNVFVVFQVFSPVSGTTVSRATRRRPRRIVWVRGDDEDEESAPQRRRVNGEQDEQP</sequence>
<dbReference type="HOGENOM" id="CLU_043458_3_0_1"/>
<proteinExistence type="predicted"/>
<dbReference type="Pfam" id="PF07800">
    <property type="entry name" value="DUF1644"/>
    <property type="match status" value="2"/>
</dbReference>
<feature type="region of interest" description="Disordered" evidence="1">
    <location>
        <begin position="249"/>
        <end position="273"/>
    </location>
</feature>
<dbReference type="InterPro" id="IPR012866">
    <property type="entry name" value="DUF1644"/>
</dbReference>
<evidence type="ECO:0000313" key="3">
    <source>
        <dbReference type="Proteomes" id="UP000017836"/>
    </source>
</evidence>
<dbReference type="PANTHER" id="PTHR31197">
    <property type="entry name" value="OS01G0612600 PROTEIN"/>
    <property type="match status" value="1"/>
</dbReference>
<feature type="region of interest" description="Disordered" evidence="1">
    <location>
        <begin position="1"/>
        <end position="26"/>
    </location>
</feature>
<protein>
    <submittedName>
        <fullName evidence="2">Uncharacterized protein</fullName>
    </submittedName>
</protein>
<dbReference type="OrthoDB" id="1921166at2759"/>
<dbReference type="Gramene" id="ERN04412">
    <property type="protein sequence ID" value="ERN04412"/>
    <property type="gene ID" value="AMTR_s00133p00048100"/>
</dbReference>
<gene>
    <name evidence="2" type="ORF">AMTR_s00133p00048100</name>
</gene>
<dbReference type="EMBL" id="KI394265">
    <property type="protein sequence ID" value="ERN04412.1"/>
    <property type="molecule type" value="Genomic_DNA"/>
</dbReference>
<dbReference type="OMA" id="CANESCG"/>
<organism evidence="2 3">
    <name type="scientific">Amborella trichopoda</name>
    <dbReference type="NCBI Taxonomy" id="13333"/>
    <lineage>
        <taxon>Eukaryota</taxon>
        <taxon>Viridiplantae</taxon>
        <taxon>Streptophyta</taxon>
        <taxon>Embryophyta</taxon>
        <taxon>Tracheophyta</taxon>
        <taxon>Spermatophyta</taxon>
        <taxon>Magnoliopsida</taxon>
        <taxon>Amborellales</taxon>
        <taxon>Amborellaceae</taxon>
        <taxon>Amborella</taxon>
    </lineage>
</organism>
<dbReference type="GO" id="GO:0003700">
    <property type="term" value="F:DNA-binding transcription factor activity"/>
    <property type="evidence" value="ECO:0000318"/>
    <property type="project" value="GO_Central"/>
</dbReference>
<dbReference type="GO" id="GO:0005634">
    <property type="term" value="C:nucleus"/>
    <property type="evidence" value="ECO:0000318"/>
    <property type="project" value="GO_Central"/>
</dbReference>
<accession>W1P3H0</accession>
<reference evidence="3" key="1">
    <citation type="journal article" date="2013" name="Science">
        <title>The Amborella genome and the evolution of flowering plants.</title>
        <authorList>
            <consortium name="Amborella Genome Project"/>
        </authorList>
    </citation>
    <scope>NUCLEOTIDE SEQUENCE [LARGE SCALE GENOMIC DNA]</scope>
</reference>
<dbReference type="KEGG" id="atr:18432568"/>
<dbReference type="eggNOG" id="ENOG502QX5Z">
    <property type="taxonomic scope" value="Eukaryota"/>
</dbReference>
<evidence type="ECO:0000256" key="1">
    <source>
        <dbReference type="SAM" id="MobiDB-lite"/>
    </source>
</evidence>
<dbReference type="PANTHER" id="PTHR31197:SF5">
    <property type="entry name" value="OS01G0612600 PROTEIN"/>
    <property type="match status" value="1"/>
</dbReference>
<name>W1P3H0_AMBTC</name>
<keyword evidence="3" id="KW-1185">Reference proteome</keyword>
<dbReference type="Proteomes" id="UP000017836">
    <property type="component" value="Unassembled WGS sequence"/>
</dbReference>